<keyword evidence="9" id="KW-1185">Reference proteome</keyword>
<dbReference type="STRING" id="529505.SAMN05421761_106103"/>
<accession>A0A1N7MI72</accession>
<dbReference type="EMBL" id="FTOP01000006">
    <property type="protein sequence ID" value="SIS85708.1"/>
    <property type="molecule type" value="Genomic_DNA"/>
</dbReference>
<dbReference type="AlphaFoldDB" id="A0A1N7MI72"/>
<feature type="domain" description="Endoribonuclease YicC-like N-terminal" evidence="6">
    <location>
        <begin position="2"/>
        <end position="156"/>
    </location>
</feature>
<keyword evidence="4" id="KW-0378">Hydrolase</keyword>
<organism evidence="8 9">
    <name type="scientific">Belliella pelovolcani</name>
    <dbReference type="NCBI Taxonomy" id="529505"/>
    <lineage>
        <taxon>Bacteria</taxon>
        <taxon>Pseudomonadati</taxon>
        <taxon>Bacteroidota</taxon>
        <taxon>Cytophagia</taxon>
        <taxon>Cytophagales</taxon>
        <taxon>Cyclobacteriaceae</taxon>
        <taxon>Belliella</taxon>
    </lineage>
</organism>
<evidence type="ECO:0000259" key="7">
    <source>
        <dbReference type="Pfam" id="PF08340"/>
    </source>
</evidence>
<evidence type="ECO:0000313" key="8">
    <source>
        <dbReference type="EMBL" id="SIS85708.1"/>
    </source>
</evidence>
<evidence type="ECO:0000256" key="2">
    <source>
        <dbReference type="ARBA" id="ARBA00022722"/>
    </source>
</evidence>
<protein>
    <submittedName>
        <fullName evidence="8">TIGR00255 family protein</fullName>
    </submittedName>
</protein>
<dbReference type="GO" id="GO:0004521">
    <property type="term" value="F:RNA endonuclease activity"/>
    <property type="evidence" value="ECO:0007669"/>
    <property type="project" value="InterPro"/>
</dbReference>
<reference evidence="9" key="1">
    <citation type="submission" date="2017-01" db="EMBL/GenBank/DDBJ databases">
        <authorList>
            <person name="Varghese N."/>
            <person name="Submissions S."/>
        </authorList>
    </citation>
    <scope>NUCLEOTIDE SEQUENCE [LARGE SCALE GENOMIC DNA]</scope>
    <source>
        <strain evidence="9">DSM 46698</strain>
    </source>
</reference>
<dbReference type="PANTHER" id="PTHR30636">
    <property type="entry name" value="UPF0701 PROTEIN YICC"/>
    <property type="match status" value="1"/>
</dbReference>
<dbReference type="InterPro" id="IPR013527">
    <property type="entry name" value="YicC-like_N"/>
</dbReference>
<name>A0A1N7MI72_9BACT</name>
<dbReference type="Proteomes" id="UP000186026">
    <property type="component" value="Unassembled WGS sequence"/>
</dbReference>
<gene>
    <name evidence="8" type="ORF">SAMN05421761_106103</name>
</gene>
<comment type="cofactor">
    <cofactor evidence="1">
        <name>a divalent metal cation</name>
        <dbReference type="ChEBI" id="CHEBI:60240"/>
    </cofactor>
</comment>
<evidence type="ECO:0000256" key="3">
    <source>
        <dbReference type="ARBA" id="ARBA00022759"/>
    </source>
</evidence>
<dbReference type="PANTHER" id="PTHR30636:SF3">
    <property type="entry name" value="UPF0701 PROTEIN YICC"/>
    <property type="match status" value="1"/>
</dbReference>
<evidence type="ECO:0000256" key="4">
    <source>
        <dbReference type="ARBA" id="ARBA00022801"/>
    </source>
</evidence>
<dbReference type="OrthoDB" id="9771229at2"/>
<evidence type="ECO:0000259" key="6">
    <source>
        <dbReference type="Pfam" id="PF03755"/>
    </source>
</evidence>
<dbReference type="InterPro" id="IPR005229">
    <property type="entry name" value="YicC/YloC-like"/>
</dbReference>
<dbReference type="GO" id="GO:0016787">
    <property type="term" value="F:hydrolase activity"/>
    <property type="evidence" value="ECO:0007669"/>
    <property type="project" value="UniProtKB-KW"/>
</dbReference>
<sequence>MLKSMTGYGLAGFEDEAFIVSVEVKTLNSKFLDLSIRSPKQFSDKELEIRNLVSARLERGKVNVSIEFSKKSGEDLPVGFNEPLFAAYYQKYLALAELVGASSDDLFKLAIQSPNVMTQSMEKSNNAEDWEVVKKVIEEALISCDAFRTDEGEVLERKFDENLEVLRDGLKHVKIEDPIRKDRIRQRIRNNFKEWLEENDFDKNRFEQELIYYFEKVDITEEIVRLGTHLDYFEKNLKEGTGQGKKLGFICQEIGREINTIGSKANDASMQKYVIVMKDELEKIKEQSLNIL</sequence>
<dbReference type="NCBIfam" id="TIGR00255">
    <property type="entry name" value="YicC/YloC family endoribonuclease"/>
    <property type="match status" value="1"/>
</dbReference>
<dbReference type="InterPro" id="IPR013551">
    <property type="entry name" value="YicC-like_C"/>
</dbReference>
<evidence type="ECO:0000256" key="5">
    <source>
        <dbReference type="ARBA" id="ARBA00035648"/>
    </source>
</evidence>
<feature type="domain" description="Endoribonuclease YicC-like C-terminal" evidence="7">
    <location>
        <begin position="177"/>
        <end position="291"/>
    </location>
</feature>
<comment type="similarity">
    <text evidence="5">Belongs to the YicC/YloC family.</text>
</comment>
<dbReference type="Pfam" id="PF03755">
    <property type="entry name" value="YicC-like_N"/>
    <property type="match status" value="1"/>
</dbReference>
<dbReference type="RefSeq" id="WP_076500617.1">
    <property type="nucleotide sequence ID" value="NZ_FTOP01000006.1"/>
</dbReference>
<keyword evidence="2" id="KW-0540">Nuclease</keyword>
<evidence type="ECO:0000256" key="1">
    <source>
        <dbReference type="ARBA" id="ARBA00001968"/>
    </source>
</evidence>
<dbReference type="Pfam" id="PF08340">
    <property type="entry name" value="YicC-like_C"/>
    <property type="match status" value="1"/>
</dbReference>
<evidence type="ECO:0000313" key="9">
    <source>
        <dbReference type="Proteomes" id="UP000186026"/>
    </source>
</evidence>
<proteinExistence type="inferred from homology"/>
<keyword evidence="3" id="KW-0255">Endonuclease</keyword>